<evidence type="ECO:0000313" key="2">
    <source>
        <dbReference type="Proteomes" id="UP000789706"/>
    </source>
</evidence>
<reference evidence="1" key="1">
    <citation type="submission" date="2021-06" db="EMBL/GenBank/DDBJ databases">
        <authorList>
            <person name="Kallberg Y."/>
            <person name="Tangrot J."/>
            <person name="Rosling A."/>
        </authorList>
    </citation>
    <scope>NUCLEOTIDE SEQUENCE</scope>
    <source>
        <strain evidence="1">AZ414A</strain>
    </source>
</reference>
<comment type="caution">
    <text evidence="1">The sequence shown here is derived from an EMBL/GenBank/DDBJ whole genome shotgun (WGS) entry which is preliminary data.</text>
</comment>
<proteinExistence type="predicted"/>
<name>A0A9N9C6B9_9GLOM</name>
<sequence>MSKIDELEIDEFEMDESEITKIEDILIDEGIEMIIHEFRDSDDETDEDEELSLSFPITITEAIDALKKVISYQENEQYEKENYKINDIQSDQINNSNQSDTERSIEWNQEIENIIFDNTNCMSLDMKNDPINIYNFSNTNSNNKQLQYM</sequence>
<keyword evidence="2" id="KW-1185">Reference proteome</keyword>
<dbReference type="EMBL" id="CAJVPK010001509">
    <property type="protein sequence ID" value="CAG8589247.1"/>
    <property type="molecule type" value="Genomic_DNA"/>
</dbReference>
<evidence type="ECO:0000313" key="1">
    <source>
        <dbReference type="EMBL" id="CAG8589247.1"/>
    </source>
</evidence>
<dbReference type="Proteomes" id="UP000789706">
    <property type="component" value="Unassembled WGS sequence"/>
</dbReference>
<gene>
    <name evidence="1" type="ORF">DEBURN_LOCUS8970</name>
</gene>
<accession>A0A9N9C6B9</accession>
<protein>
    <submittedName>
        <fullName evidence="1">146_t:CDS:1</fullName>
    </submittedName>
</protein>
<organism evidence="1 2">
    <name type="scientific">Diversispora eburnea</name>
    <dbReference type="NCBI Taxonomy" id="1213867"/>
    <lineage>
        <taxon>Eukaryota</taxon>
        <taxon>Fungi</taxon>
        <taxon>Fungi incertae sedis</taxon>
        <taxon>Mucoromycota</taxon>
        <taxon>Glomeromycotina</taxon>
        <taxon>Glomeromycetes</taxon>
        <taxon>Diversisporales</taxon>
        <taxon>Diversisporaceae</taxon>
        <taxon>Diversispora</taxon>
    </lineage>
</organism>
<dbReference type="AlphaFoldDB" id="A0A9N9C6B9"/>